<evidence type="ECO:0000256" key="1">
    <source>
        <dbReference type="SAM" id="MobiDB-lite"/>
    </source>
</evidence>
<dbReference type="Pfam" id="PF03972">
    <property type="entry name" value="MmgE_PrpD_N"/>
    <property type="match status" value="1"/>
</dbReference>
<evidence type="ECO:0000313" key="3">
    <source>
        <dbReference type="EMBL" id="GKZ16968.1"/>
    </source>
</evidence>
<organism evidence="3 4">
    <name type="scientific">Aspergillus brasiliensis</name>
    <dbReference type="NCBI Taxonomy" id="319629"/>
    <lineage>
        <taxon>Eukaryota</taxon>
        <taxon>Fungi</taxon>
        <taxon>Dikarya</taxon>
        <taxon>Ascomycota</taxon>
        <taxon>Pezizomycotina</taxon>
        <taxon>Eurotiomycetes</taxon>
        <taxon>Eurotiomycetidae</taxon>
        <taxon>Eurotiales</taxon>
        <taxon>Aspergillaceae</taxon>
        <taxon>Aspergillus</taxon>
        <taxon>Aspergillus subgen. Circumdati</taxon>
    </lineage>
</organism>
<dbReference type="Gene3D" id="3.30.1330.120">
    <property type="entry name" value="2-methylcitrate dehydratase PrpD"/>
    <property type="match status" value="1"/>
</dbReference>
<gene>
    <name evidence="3" type="ORF">AbraCBS73388_005954</name>
</gene>
<dbReference type="SUPFAM" id="SSF103378">
    <property type="entry name" value="2-methylcitrate dehydratase PrpD"/>
    <property type="match status" value="1"/>
</dbReference>
<dbReference type="InterPro" id="IPR036148">
    <property type="entry name" value="MmgE/PrpD_sf"/>
</dbReference>
<dbReference type="GO" id="GO:0032049">
    <property type="term" value="P:cardiolipin biosynthetic process"/>
    <property type="evidence" value="ECO:0007669"/>
    <property type="project" value="UniProtKB-ARBA"/>
</dbReference>
<dbReference type="PANTHER" id="PTHR21248">
    <property type="entry name" value="CARDIOLIPIN SYNTHASE"/>
    <property type="match status" value="1"/>
</dbReference>
<feature type="domain" description="PLD phosphodiesterase" evidence="2">
    <location>
        <begin position="244"/>
        <end position="271"/>
    </location>
</feature>
<dbReference type="Gene3D" id="3.30.870.10">
    <property type="entry name" value="Endonuclease Chain A"/>
    <property type="match status" value="2"/>
</dbReference>
<dbReference type="AlphaFoldDB" id="A0A9W6DHQ9"/>
<dbReference type="InterPro" id="IPR042183">
    <property type="entry name" value="MmgE/PrpD_sf_1"/>
</dbReference>
<dbReference type="GO" id="GO:0016829">
    <property type="term" value="F:lyase activity"/>
    <property type="evidence" value="ECO:0007669"/>
    <property type="project" value="InterPro"/>
</dbReference>
<dbReference type="PROSITE" id="PS01159">
    <property type="entry name" value="WW_DOMAIN_1"/>
    <property type="match status" value="1"/>
</dbReference>
<dbReference type="Pfam" id="PF19305">
    <property type="entry name" value="MmgE_PrpD_C"/>
    <property type="match status" value="1"/>
</dbReference>
<dbReference type="GO" id="GO:0030572">
    <property type="term" value="F:phosphatidyltransferase activity"/>
    <property type="evidence" value="ECO:0007669"/>
    <property type="project" value="UniProtKB-ARBA"/>
</dbReference>
<dbReference type="InterPro" id="IPR045337">
    <property type="entry name" value="MmgE_PrpD_C"/>
</dbReference>
<dbReference type="PANTHER" id="PTHR21248:SF22">
    <property type="entry name" value="PHOSPHOLIPASE D"/>
    <property type="match status" value="1"/>
</dbReference>
<evidence type="ECO:0000313" key="4">
    <source>
        <dbReference type="Proteomes" id="UP001143548"/>
    </source>
</evidence>
<dbReference type="InterPro" id="IPR045336">
    <property type="entry name" value="MmgE_PrpD_N"/>
</dbReference>
<dbReference type="PROSITE" id="PS50035">
    <property type="entry name" value="PLD"/>
    <property type="match status" value="2"/>
</dbReference>
<dbReference type="InterPro" id="IPR025202">
    <property type="entry name" value="PLD-like_dom"/>
</dbReference>
<dbReference type="Pfam" id="PF13091">
    <property type="entry name" value="PLDc_2"/>
    <property type="match status" value="1"/>
</dbReference>
<dbReference type="InterPro" id="IPR001736">
    <property type="entry name" value="PLipase_D/transphosphatidylase"/>
</dbReference>
<dbReference type="InterPro" id="IPR001202">
    <property type="entry name" value="WW_dom"/>
</dbReference>
<dbReference type="EMBL" id="BROQ01000003">
    <property type="protein sequence ID" value="GKZ16968.1"/>
    <property type="molecule type" value="Genomic_DNA"/>
</dbReference>
<dbReference type="Gene3D" id="1.10.4100.10">
    <property type="entry name" value="2-methylcitrate dehydratase PrpD"/>
    <property type="match status" value="1"/>
</dbReference>
<comment type="caution">
    <text evidence="3">The sequence shown here is derived from an EMBL/GenBank/DDBJ whole genome shotgun (WGS) entry which is preliminary data.</text>
</comment>
<protein>
    <recommendedName>
        <fullName evidence="2">PLD phosphodiesterase domain-containing protein</fullName>
    </recommendedName>
</protein>
<evidence type="ECO:0000259" key="2">
    <source>
        <dbReference type="PROSITE" id="PS50035"/>
    </source>
</evidence>
<feature type="domain" description="PLD phosphodiesterase" evidence="2">
    <location>
        <begin position="532"/>
        <end position="559"/>
    </location>
</feature>
<proteinExistence type="predicted"/>
<dbReference type="SUPFAM" id="SSF56024">
    <property type="entry name" value="Phospholipase D/nuclease"/>
    <property type="match status" value="2"/>
</dbReference>
<feature type="region of interest" description="Disordered" evidence="1">
    <location>
        <begin position="36"/>
        <end position="56"/>
    </location>
</feature>
<dbReference type="InterPro" id="IPR042188">
    <property type="entry name" value="MmgE/PrpD_sf_2"/>
</dbReference>
<dbReference type="CDD" id="cd00138">
    <property type="entry name" value="PLDc_SF"/>
    <property type="match status" value="2"/>
</dbReference>
<dbReference type="Proteomes" id="UP001143548">
    <property type="component" value="Unassembled WGS sequence"/>
</dbReference>
<reference evidence="3" key="1">
    <citation type="submission" date="2022-07" db="EMBL/GenBank/DDBJ databases">
        <title>Taxonomy of Aspergillus series Nigri: significant species reduction supported by multi-species coalescent approaches.</title>
        <authorList>
            <person name="Bian C."/>
            <person name="Kusuya Y."/>
            <person name="Sklenar F."/>
            <person name="D'hooge E."/>
            <person name="Yaguchi T."/>
            <person name="Takahashi H."/>
            <person name="Hubka V."/>
        </authorList>
    </citation>
    <scope>NUCLEOTIDE SEQUENCE</scope>
    <source>
        <strain evidence="3">CBS 733.88</strain>
    </source>
</reference>
<name>A0A9W6DHQ9_9EURO</name>
<sequence length="1134" mass="126705">MLSDTVYELCHDEKTVTSELLQDPSQSPTKLFQKLYHDRKSKSHKSSSNESVDKDENELRKVLQCGNWGNSQPSDLFLKVTNLSILSSSSLTFWEAYLTLIQIYHDALCALEKNPMSGVVSPPLMGSNGVVPLTIIAPLPDLCRHMANCIVRAEKEVFLATNFWIHSDASTLVTNAFRELSRRAGERGTKVIVKMVYDRGDPQQLFENHLPVPEKKYTSEKVQLPAAHEIPNIDLQVVNYHRPIFGTFHAKFMVIDRRIGLLQSSNVQDNDNLEMMIHVEGPIVDGLYDTALISWGRSLDPPLPMLDSSATGAPIPCHASQQPDYDAPDPGPLPELTVDEHHYDSDIRAEAQRMNGLLLPREGENRTQAVTRRLNTTIQTDMSADAPESDQEFIMQPYVVLPPHDPFPMAVINREPWGAPNHSSIHTPQNSSFLAAINNAQESIFIQTPNMNAEPIVQALIEAVKTRGVTVTCYLCLGYNDAGELLPFQNGTNEMIAHRMYKALDTDEQRFRLRIFNYVAKDQVRPIHNKFKRRSCHIKLMIVDERVAMQGNGNLDTQSFYHSQEVNLLLDSPLVCHAWREAIDRNQNTAYYGGVSPDDGCWHDPTTNDIPVGSIGIDPGRFSWARGAVGAVQRASATSMNDLLSSKMEEETNYDLPIREITTYTHSHTISATTTKESTLHTAARTALLDALSCAIETASKSPSARALLGPIIPDTIVPHGFQVPGTSHIVDPVKGTFDLGILIRYLDHNDASWDNIAALLSISDYLSRHPHHLNQQKDSNKPKPTISTLLAAITKSYEIQTHYQALNAFHAHNLDHVVLVELASAAVCSWMMGHSASQTQSIISHVWMDVGPSRLYRTHPCTVPRKGWAAADAASRAVGLVMRADRDGAGEAMRGVGCVLSKKGEGFWDGRFGGREFEFVEALGRGGVERVMYKIMPVEGHGCAAVEAVLVQMERMRGMGMGMGIWEEVDEVLVRTTWAAKYIISRPGREALKCAAERDHCLEWVVAVAMVKGREIEVGDSRVEELRGRIVVQVDEALTRDYLDVGKRSIAAGVVMRLKDGRVLEEVLVEYPVGHVRNPRTEEEVRRKFVRNMRLMFTEEEIERILEMVERDDARVCELVDLLARPETHISEK</sequence>
<accession>A0A9W6DHQ9</accession>